<keyword evidence="6 9" id="KW-0460">Magnesium</keyword>
<dbReference type="EC" id="2.7.7.3" evidence="9"/>
<dbReference type="UniPathway" id="UPA00241">
    <property type="reaction ID" value="UER00355"/>
</dbReference>
<dbReference type="HAMAP" id="MF_00151">
    <property type="entry name" value="PPAT_bact"/>
    <property type="match status" value="1"/>
</dbReference>
<evidence type="ECO:0000256" key="10">
    <source>
        <dbReference type="SAM" id="MobiDB-lite"/>
    </source>
</evidence>
<accession>A0A2S9XMR3</accession>
<dbReference type="EMBL" id="PVNK01000179">
    <property type="protein sequence ID" value="PRP94169.1"/>
    <property type="molecule type" value="Genomic_DNA"/>
</dbReference>
<comment type="subcellular location">
    <subcellularLocation>
        <location evidence="9">Cytoplasm</location>
    </subcellularLocation>
</comment>
<evidence type="ECO:0000256" key="6">
    <source>
        <dbReference type="ARBA" id="ARBA00022842"/>
    </source>
</evidence>
<feature type="region of interest" description="Disordered" evidence="10">
    <location>
        <begin position="1"/>
        <end position="23"/>
    </location>
</feature>
<protein>
    <recommendedName>
        <fullName evidence="9">Phosphopantetheine adenylyltransferase</fullName>
        <ecNumber evidence="9">2.7.7.3</ecNumber>
    </recommendedName>
    <alternativeName>
        <fullName evidence="9">Dephospho-CoA pyrophosphorylase</fullName>
    </alternativeName>
    <alternativeName>
        <fullName evidence="9">Pantetheine-phosphate adenylyltransferase</fullName>
        <shortName evidence="9">PPAT</shortName>
    </alternativeName>
</protein>
<proteinExistence type="inferred from homology"/>
<evidence type="ECO:0000256" key="2">
    <source>
        <dbReference type="ARBA" id="ARBA00022679"/>
    </source>
</evidence>
<evidence type="ECO:0000313" key="12">
    <source>
        <dbReference type="EMBL" id="PRP94169.1"/>
    </source>
</evidence>
<dbReference type="CDD" id="cd02163">
    <property type="entry name" value="PPAT"/>
    <property type="match status" value="1"/>
</dbReference>
<evidence type="ECO:0000256" key="8">
    <source>
        <dbReference type="ARBA" id="ARBA00029346"/>
    </source>
</evidence>
<dbReference type="InterPro" id="IPR014729">
    <property type="entry name" value="Rossmann-like_a/b/a_fold"/>
</dbReference>
<keyword evidence="2 9" id="KW-0808">Transferase</keyword>
<keyword evidence="5 9" id="KW-0067">ATP-binding</keyword>
<evidence type="ECO:0000256" key="3">
    <source>
        <dbReference type="ARBA" id="ARBA00022695"/>
    </source>
</evidence>
<feature type="binding site" evidence="9">
    <location>
        <position position="47"/>
    </location>
    <ligand>
        <name>ATP</name>
        <dbReference type="ChEBI" id="CHEBI:30616"/>
    </ligand>
</feature>
<comment type="function">
    <text evidence="9">Reversibly transfers an adenylyl group from ATP to 4'-phosphopantetheine, yielding dephospho-CoA (dPCoA) and pyrophosphate.</text>
</comment>
<evidence type="ECO:0000256" key="7">
    <source>
        <dbReference type="ARBA" id="ARBA00022993"/>
    </source>
</evidence>
<dbReference type="InterPro" id="IPR001980">
    <property type="entry name" value="PPAT"/>
</dbReference>
<dbReference type="GO" id="GO:0005737">
    <property type="term" value="C:cytoplasm"/>
    <property type="evidence" value="ECO:0007669"/>
    <property type="project" value="UniProtKB-SubCell"/>
</dbReference>
<dbReference type="PANTHER" id="PTHR21342">
    <property type="entry name" value="PHOSPHOPANTETHEINE ADENYLYLTRANSFERASE"/>
    <property type="match status" value="1"/>
</dbReference>
<dbReference type="PANTHER" id="PTHR21342:SF1">
    <property type="entry name" value="PHOSPHOPANTETHEINE ADENYLYLTRANSFERASE"/>
    <property type="match status" value="1"/>
</dbReference>
<keyword evidence="3 9" id="KW-0548">Nucleotidyltransferase</keyword>
<dbReference type="GO" id="GO:0015937">
    <property type="term" value="P:coenzyme A biosynthetic process"/>
    <property type="evidence" value="ECO:0007669"/>
    <property type="project" value="UniProtKB-UniRule"/>
</dbReference>
<feature type="binding site" evidence="9">
    <location>
        <position position="39"/>
    </location>
    <ligand>
        <name>substrate</name>
    </ligand>
</feature>
<keyword evidence="7 9" id="KW-0173">Coenzyme A biosynthesis</keyword>
<dbReference type="NCBIfam" id="TIGR01510">
    <property type="entry name" value="coaD_prev_kdtB"/>
    <property type="match status" value="1"/>
</dbReference>
<dbReference type="PRINTS" id="PR01020">
    <property type="entry name" value="LPSBIOSNTHSS"/>
</dbReference>
<reference evidence="12 13" key="1">
    <citation type="submission" date="2018-03" db="EMBL/GenBank/DDBJ databases">
        <title>Draft Genome Sequences of the Obligatory Marine Myxobacteria Enhygromyxa salina SWB005.</title>
        <authorList>
            <person name="Poehlein A."/>
            <person name="Moghaddam J.A."/>
            <person name="Harms H."/>
            <person name="Alanjari M."/>
            <person name="Koenig G.M."/>
            <person name="Daniel R."/>
            <person name="Schaeberle T.F."/>
        </authorList>
    </citation>
    <scope>NUCLEOTIDE SEQUENCE [LARGE SCALE GENOMIC DNA]</scope>
    <source>
        <strain evidence="12 13">SWB005</strain>
    </source>
</reference>
<feature type="binding site" evidence="9">
    <location>
        <position position="71"/>
    </location>
    <ligand>
        <name>substrate</name>
    </ligand>
</feature>
<dbReference type="GO" id="GO:0005524">
    <property type="term" value="F:ATP binding"/>
    <property type="evidence" value="ECO:0007669"/>
    <property type="project" value="UniProtKB-KW"/>
</dbReference>
<keyword evidence="1 9" id="KW-0963">Cytoplasm</keyword>
<keyword evidence="4 9" id="KW-0547">Nucleotide-binding</keyword>
<organism evidence="12 13">
    <name type="scientific">Enhygromyxa salina</name>
    <dbReference type="NCBI Taxonomy" id="215803"/>
    <lineage>
        <taxon>Bacteria</taxon>
        <taxon>Pseudomonadati</taxon>
        <taxon>Myxococcota</taxon>
        <taxon>Polyangia</taxon>
        <taxon>Nannocystales</taxon>
        <taxon>Nannocystaceae</taxon>
        <taxon>Enhygromyxa</taxon>
    </lineage>
</organism>
<comment type="caution">
    <text evidence="12">The sequence shown here is derived from an EMBL/GenBank/DDBJ whole genome shotgun (WGS) entry which is preliminary data.</text>
</comment>
<feature type="site" description="Transition state stabilizer" evidence="9">
    <location>
        <position position="47"/>
    </location>
</feature>
<feature type="binding site" evidence="9">
    <location>
        <position position="117"/>
    </location>
    <ligand>
        <name>substrate</name>
    </ligand>
</feature>
<dbReference type="AlphaFoldDB" id="A0A2S9XMR3"/>
<sequence>MSAGRQRQQTDDERMSGKYTGAVTESRPQARYLAVYPGSFDPITRGHLEIVERAASLFDEVVVAVGHHPIKRGFFAFDERVRMIEEAIAHIDNTRAAHYTGLMIDFCRAIGARVIVRGLRAAGDFEPEFQMALANRELEPEVETVFLIPEPTKQFISSSLVREIASHGGQFQPFVPESVARAMEARYPEFYASTPKA</sequence>
<dbReference type="Gene3D" id="3.40.50.620">
    <property type="entry name" value="HUPs"/>
    <property type="match status" value="1"/>
</dbReference>
<dbReference type="NCBIfam" id="TIGR00125">
    <property type="entry name" value="cyt_tran_rel"/>
    <property type="match status" value="1"/>
</dbReference>
<evidence type="ECO:0000256" key="5">
    <source>
        <dbReference type="ARBA" id="ARBA00022840"/>
    </source>
</evidence>
<comment type="pathway">
    <text evidence="9">Cofactor biosynthesis; coenzyme A biosynthesis; CoA from (R)-pantothenate: step 4/5.</text>
</comment>
<evidence type="ECO:0000259" key="11">
    <source>
        <dbReference type="Pfam" id="PF01467"/>
    </source>
</evidence>
<name>A0A2S9XMR3_9BACT</name>
<feature type="domain" description="Cytidyltransferase-like" evidence="11">
    <location>
        <begin position="35"/>
        <end position="163"/>
    </location>
</feature>
<feature type="binding site" evidence="9">
    <location>
        <begin position="153"/>
        <end position="159"/>
    </location>
    <ligand>
        <name>ATP</name>
        <dbReference type="ChEBI" id="CHEBI:30616"/>
    </ligand>
</feature>
<feature type="binding site" evidence="9">
    <location>
        <position position="128"/>
    </location>
    <ligand>
        <name>ATP</name>
        <dbReference type="ChEBI" id="CHEBI:30616"/>
    </ligand>
</feature>
<dbReference type="Pfam" id="PF01467">
    <property type="entry name" value="CTP_transf_like"/>
    <property type="match status" value="1"/>
</dbReference>
<comment type="similarity">
    <text evidence="9">Belongs to the bacterial CoaD family.</text>
</comment>
<gene>
    <name evidence="9 12" type="primary">coaD</name>
    <name evidence="12" type="ORF">ENSA5_41240</name>
</gene>
<dbReference type="GO" id="GO:0004595">
    <property type="term" value="F:pantetheine-phosphate adenylyltransferase activity"/>
    <property type="evidence" value="ECO:0007669"/>
    <property type="project" value="UniProtKB-UniRule"/>
</dbReference>
<comment type="cofactor">
    <cofactor evidence="9">
        <name>Mg(2+)</name>
        <dbReference type="ChEBI" id="CHEBI:18420"/>
    </cofactor>
</comment>
<comment type="catalytic activity">
    <reaction evidence="8 9">
        <text>(R)-4'-phosphopantetheine + ATP + H(+) = 3'-dephospho-CoA + diphosphate</text>
        <dbReference type="Rhea" id="RHEA:19801"/>
        <dbReference type="ChEBI" id="CHEBI:15378"/>
        <dbReference type="ChEBI" id="CHEBI:30616"/>
        <dbReference type="ChEBI" id="CHEBI:33019"/>
        <dbReference type="ChEBI" id="CHEBI:57328"/>
        <dbReference type="ChEBI" id="CHEBI:61723"/>
        <dbReference type="EC" id="2.7.7.3"/>
    </reaction>
</comment>
<evidence type="ECO:0000256" key="1">
    <source>
        <dbReference type="ARBA" id="ARBA00022490"/>
    </source>
</evidence>
<feature type="binding site" evidence="9">
    <location>
        <begin position="118"/>
        <end position="120"/>
    </location>
    <ligand>
        <name>ATP</name>
        <dbReference type="ChEBI" id="CHEBI:30616"/>
    </ligand>
</feature>
<evidence type="ECO:0000313" key="13">
    <source>
        <dbReference type="Proteomes" id="UP000237968"/>
    </source>
</evidence>
<dbReference type="Proteomes" id="UP000237968">
    <property type="component" value="Unassembled WGS sequence"/>
</dbReference>
<dbReference type="SUPFAM" id="SSF52374">
    <property type="entry name" value="Nucleotidylyl transferase"/>
    <property type="match status" value="1"/>
</dbReference>
<keyword evidence="13" id="KW-1185">Reference proteome</keyword>
<feature type="binding site" evidence="9">
    <location>
        <begin position="39"/>
        <end position="40"/>
    </location>
    <ligand>
        <name>ATP</name>
        <dbReference type="ChEBI" id="CHEBI:30616"/>
    </ligand>
</feature>
<feature type="binding site" evidence="9">
    <location>
        <position position="103"/>
    </location>
    <ligand>
        <name>substrate</name>
    </ligand>
</feature>
<dbReference type="InterPro" id="IPR004821">
    <property type="entry name" value="Cyt_trans-like"/>
</dbReference>
<evidence type="ECO:0000256" key="4">
    <source>
        <dbReference type="ARBA" id="ARBA00022741"/>
    </source>
</evidence>
<evidence type="ECO:0000256" key="9">
    <source>
        <dbReference type="HAMAP-Rule" id="MF_00151"/>
    </source>
</evidence>
<comment type="subunit">
    <text evidence="9">Homohexamer.</text>
</comment>